<evidence type="ECO:0000313" key="1">
    <source>
        <dbReference type="EMBL" id="HGI31307.1"/>
    </source>
</evidence>
<comment type="caution">
    <text evidence="1">The sequence shown here is derived from an EMBL/GenBank/DDBJ whole genome shotgun (WGS) entry which is preliminary data.</text>
</comment>
<evidence type="ECO:0008006" key="2">
    <source>
        <dbReference type="Google" id="ProtNLM"/>
    </source>
</evidence>
<dbReference type="InterPro" id="IPR013785">
    <property type="entry name" value="Aldolase_TIM"/>
</dbReference>
<protein>
    <recommendedName>
        <fullName evidence="2">Tagatose-bisphosphate aldolase</fullName>
    </recommendedName>
</protein>
<gene>
    <name evidence="1" type="ORF">ENV30_08410</name>
</gene>
<organism evidence="1">
    <name type="scientific">Candidatus Caldatribacterium californiense</name>
    <dbReference type="NCBI Taxonomy" id="1454726"/>
    <lineage>
        <taxon>Bacteria</taxon>
        <taxon>Pseudomonadati</taxon>
        <taxon>Atribacterota</taxon>
        <taxon>Atribacteria</taxon>
        <taxon>Atribacterales</taxon>
        <taxon>Candidatus Caldatribacteriaceae</taxon>
        <taxon>Candidatus Caldatribacterium</taxon>
    </lineage>
</organism>
<name>A0A7V3YHP5_9BACT</name>
<dbReference type="AlphaFoldDB" id="A0A7V3YHP5"/>
<dbReference type="Gene3D" id="1.10.400.20">
    <property type="entry name" value="putative tagatose 6-phosphate kinase domain like"/>
    <property type="match status" value="1"/>
</dbReference>
<sequence length="432" mass="48984">MFPRETVDASPIRKKAQKAGIPVCDFLMQKMQELAELEGKPQTLLAVCPNSRTVIRAALRAAKRARAPVKFAATLNQVDIDRGYTGLTQREFVELVKQEAEAIHFEGLVIIALDHGGPWVKDRHTIEGWDLKTCMDWVKRSFEAALDAGYDLLHVDPTVDRTLPPGTTLPVETVIARTVELIEHAENHRKKRGLPPISYEVGTEEVHGGLADLGVFERFLSGLKDALKARGLGEVWPIFVVGKVGTDLHTTLFDPQVARLLSEKARSYGSFIKGHYTDYVENPEDYPKSGMGAANVGPEFTEEEYNALAELAHIEEELFARKLVVEKSEILEVLTQEVRKSGRWKKWLLPEEMGKDLLELPRERKMWLVKTGCRYVWAQPEVVAKRVLLYENLKRNGYFPEDIVLTAIERALDKYFRAFNLVDLDLRLQKVL</sequence>
<accession>A0A7V3YHP5</accession>
<dbReference type="Pfam" id="PF08013">
    <property type="entry name" value="GatZ_KbaZ-like"/>
    <property type="match status" value="1"/>
</dbReference>
<dbReference type="InterPro" id="IPR012062">
    <property type="entry name" value="GatZ/KbaZ-like"/>
</dbReference>
<proteinExistence type="predicted"/>
<dbReference type="SUPFAM" id="SSF51569">
    <property type="entry name" value="Aldolase"/>
    <property type="match status" value="1"/>
</dbReference>
<dbReference type="GO" id="GO:0005975">
    <property type="term" value="P:carbohydrate metabolic process"/>
    <property type="evidence" value="ECO:0007669"/>
    <property type="project" value="InterPro"/>
</dbReference>
<dbReference type="Gene3D" id="3.20.20.70">
    <property type="entry name" value="Aldolase class I"/>
    <property type="match status" value="1"/>
</dbReference>
<dbReference type="EMBL" id="DTFV01000121">
    <property type="protein sequence ID" value="HGI31307.1"/>
    <property type="molecule type" value="Genomic_DNA"/>
</dbReference>
<reference evidence="1" key="1">
    <citation type="journal article" date="2020" name="mSystems">
        <title>Genome- and Community-Level Interaction Insights into Carbon Utilization and Element Cycling Functions of Hydrothermarchaeota in Hydrothermal Sediment.</title>
        <authorList>
            <person name="Zhou Z."/>
            <person name="Liu Y."/>
            <person name="Xu W."/>
            <person name="Pan J."/>
            <person name="Luo Z.H."/>
            <person name="Li M."/>
        </authorList>
    </citation>
    <scope>NUCLEOTIDE SEQUENCE [LARGE SCALE GENOMIC DNA]</scope>
    <source>
        <strain evidence="1">SpSt-747</strain>
    </source>
</reference>